<evidence type="ECO:0000259" key="10">
    <source>
        <dbReference type="PROSITE" id="PS50850"/>
    </source>
</evidence>
<dbReference type="InterPro" id="IPR011701">
    <property type="entry name" value="MFS"/>
</dbReference>
<feature type="transmembrane region" description="Helical" evidence="9">
    <location>
        <begin position="417"/>
        <end position="437"/>
    </location>
</feature>
<organism evidence="11 12">
    <name type="scientific">Arthrobacter rhombi</name>
    <dbReference type="NCBI Taxonomy" id="71253"/>
    <lineage>
        <taxon>Bacteria</taxon>
        <taxon>Bacillati</taxon>
        <taxon>Actinomycetota</taxon>
        <taxon>Actinomycetes</taxon>
        <taxon>Micrococcales</taxon>
        <taxon>Micrococcaceae</taxon>
        <taxon>Arthrobacter</taxon>
    </lineage>
</organism>
<dbReference type="InterPro" id="IPR020846">
    <property type="entry name" value="MFS_dom"/>
</dbReference>
<name>A0A1R4FLE9_9MICC</name>
<sequence length="440" mass="46158">MSGTSAGPGTSPAPHTITDADRSRARRAVIASSIGNALEWFDIIVYSSFAVVISALFFEPAGEAGGQTTGILLTFGAFAVSYLIRPLGAMVLGSYADRHGRKGALTLTIMLMMLGTLIMAVAPTTEMIGPAAALVILLSRLIQGFSAGGEFGTATAFLIENAPDKKAFYGSWQVATQGVSMFLASAFGFSLFTFMDHDTLYSWGWRIPFFFGLLIGPVGLYIRLKMDETPDFERARGNLTKSPLAATLIGAAPRWLTSAAIVGLASVSVYLILFMPTYAVQNLELPSYAGYLGGIISGIVTLIGAPIAGKLADRIGCVKVMLSAAVVAVVVAFPLFLILVGAPSVAMLTAVQVVLGILMAAYFGPLPALLADMFPTNIRTTGMSISYNVGVTLFGGFAPLILAWLVSTTGSLLAPSFYYIVIGLISLAGLVAARRVFGKA</sequence>
<dbReference type="PROSITE" id="PS50850">
    <property type="entry name" value="MFS"/>
    <property type="match status" value="1"/>
</dbReference>
<feature type="transmembrane region" description="Helical" evidence="9">
    <location>
        <begin position="40"/>
        <end position="58"/>
    </location>
</feature>
<dbReference type="Pfam" id="PF07690">
    <property type="entry name" value="MFS_1"/>
    <property type="match status" value="1"/>
</dbReference>
<dbReference type="InterPro" id="IPR036259">
    <property type="entry name" value="MFS_trans_sf"/>
</dbReference>
<dbReference type="InterPro" id="IPR051084">
    <property type="entry name" value="H+-coupled_symporters"/>
</dbReference>
<feature type="transmembrane region" description="Helical" evidence="9">
    <location>
        <begin position="104"/>
        <end position="122"/>
    </location>
</feature>
<keyword evidence="5" id="KW-0769">Symport</keyword>
<dbReference type="Proteomes" id="UP000195913">
    <property type="component" value="Unassembled WGS sequence"/>
</dbReference>
<accession>A0A1R4FLE9</accession>
<dbReference type="InterPro" id="IPR005828">
    <property type="entry name" value="MFS_sugar_transport-like"/>
</dbReference>
<feature type="transmembrane region" description="Helical" evidence="9">
    <location>
        <begin position="134"/>
        <end position="159"/>
    </location>
</feature>
<feature type="transmembrane region" description="Helical" evidence="9">
    <location>
        <begin position="70"/>
        <end position="92"/>
    </location>
</feature>
<feature type="transmembrane region" description="Helical" evidence="9">
    <location>
        <begin position="207"/>
        <end position="224"/>
    </location>
</feature>
<feature type="transmembrane region" description="Helical" evidence="9">
    <location>
        <begin position="255"/>
        <end position="276"/>
    </location>
</feature>
<gene>
    <name evidence="11" type="ORF">FM101_04555</name>
</gene>
<evidence type="ECO:0000256" key="9">
    <source>
        <dbReference type="SAM" id="Phobius"/>
    </source>
</evidence>
<evidence type="ECO:0000256" key="7">
    <source>
        <dbReference type="ARBA" id="ARBA00023136"/>
    </source>
</evidence>
<keyword evidence="3" id="KW-1003">Cell membrane</keyword>
<keyword evidence="4 9" id="KW-0812">Transmembrane</keyword>
<feature type="transmembrane region" description="Helical" evidence="9">
    <location>
        <begin position="385"/>
        <end position="405"/>
    </location>
</feature>
<dbReference type="GO" id="GO:0015293">
    <property type="term" value="F:symporter activity"/>
    <property type="evidence" value="ECO:0007669"/>
    <property type="project" value="UniProtKB-KW"/>
</dbReference>
<dbReference type="RefSeq" id="WP_086996066.1">
    <property type="nucleotide sequence ID" value="NZ_FUHW01000020.1"/>
</dbReference>
<evidence type="ECO:0000256" key="6">
    <source>
        <dbReference type="ARBA" id="ARBA00022989"/>
    </source>
</evidence>
<keyword evidence="6 9" id="KW-1133">Transmembrane helix</keyword>
<feature type="transmembrane region" description="Helical" evidence="9">
    <location>
        <begin position="345"/>
        <end position="364"/>
    </location>
</feature>
<dbReference type="AlphaFoldDB" id="A0A1R4FLE9"/>
<evidence type="ECO:0000313" key="11">
    <source>
        <dbReference type="EMBL" id="SJM56637.1"/>
    </source>
</evidence>
<feature type="region of interest" description="Disordered" evidence="8">
    <location>
        <begin position="1"/>
        <end position="20"/>
    </location>
</feature>
<reference evidence="11 12" key="1">
    <citation type="submission" date="2017-02" db="EMBL/GenBank/DDBJ databases">
        <authorList>
            <person name="Peterson S.W."/>
        </authorList>
    </citation>
    <scope>NUCLEOTIDE SEQUENCE [LARGE SCALE GENOMIC DNA]</scope>
    <source>
        <strain evidence="11 12">B Ar 00.02</strain>
    </source>
</reference>
<keyword evidence="2" id="KW-0813">Transport</keyword>
<dbReference type="PANTHER" id="PTHR43528:SF8">
    <property type="entry name" value="BLR0239 PROTEIN"/>
    <property type="match status" value="1"/>
</dbReference>
<protein>
    <submittedName>
        <fullName evidence="11">Major facilitator superfamily MFS_1</fullName>
    </submittedName>
</protein>
<evidence type="ECO:0000256" key="2">
    <source>
        <dbReference type="ARBA" id="ARBA00022448"/>
    </source>
</evidence>
<evidence type="ECO:0000256" key="8">
    <source>
        <dbReference type="SAM" id="MobiDB-lite"/>
    </source>
</evidence>
<dbReference type="Pfam" id="PF00083">
    <property type="entry name" value="Sugar_tr"/>
    <property type="match status" value="1"/>
</dbReference>
<dbReference type="EMBL" id="FUHW01000020">
    <property type="protein sequence ID" value="SJM56637.1"/>
    <property type="molecule type" value="Genomic_DNA"/>
</dbReference>
<keyword evidence="7 9" id="KW-0472">Membrane</keyword>
<evidence type="ECO:0000256" key="3">
    <source>
        <dbReference type="ARBA" id="ARBA00022475"/>
    </source>
</evidence>
<feature type="transmembrane region" description="Helical" evidence="9">
    <location>
        <begin position="288"/>
        <end position="308"/>
    </location>
</feature>
<evidence type="ECO:0000313" key="12">
    <source>
        <dbReference type="Proteomes" id="UP000195913"/>
    </source>
</evidence>
<feature type="domain" description="Major facilitator superfamily (MFS) profile" evidence="10">
    <location>
        <begin position="28"/>
        <end position="440"/>
    </location>
</feature>
<keyword evidence="12" id="KW-1185">Reference proteome</keyword>
<dbReference type="Gene3D" id="1.20.1250.20">
    <property type="entry name" value="MFS general substrate transporter like domains"/>
    <property type="match status" value="2"/>
</dbReference>
<feature type="transmembrane region" description="Helical" evidence="9">
    <location>
        <begin position="320"/>
        <end position="339"/>
    </location>
</feature>
<evidence type="ECO:0000256" key="4">
    <source>
        <dbReference type="ARBA" id="ARBA00022692"/>
    </source>
</evidence>
<dbReference type="SUPFAM" id="SSF103473">
    <property type="entry name" value="MFS general substrate transporter"/>
    <property type="match status" value="1"/>
</dbReference>
<dbReference type="GO" id="GO:0005886">
    <property type="term" value="C:plasma membrane"/>
    <property type="evidence" value="ECO:0007669"/>
    <property type="project" value="UniProtKB-SubCell"/>
</dbReference>
<proteinExistence type="predicted"/>
<feature type="transmembrane region" description="Helical" evidence="9">
    <location>
        <begin position="171"/>
        <end position="195"/>
    </location>
</feature>
<comment type="subcellular location">
    <subcellularLocation>
        <location evidence="1">Cell membrane</location>
        <topology evidence="1">Multi-pass membrane protein</topology>
    </subcellularLocation>
</comment>
<dbReference type="PANTHER" id="PTHR43528">
    <property type="entry name" value="ALPHA-KETOGLUTARATE PERMEASE"/>
    <property type="match status" value="1"/>
</dbReference>
<evidence type="ECO:0000256" key="5">
    <source>
        <dbReference type="ARBA" id="ARBA00022847"/>
    </source>
</evidence>
<evidence type="ECO:0000256" key="1">
    <source>
        <dbReference type="ARBA" id="ARBA00004651"/>
    </source>
</evidence>